<protein>
    <submittedName>
        <fullName evidence="2">Uncharacterized protein</fullName>
    </submittedName>
</protein>
<name>A0A238X5D4_9RHOB</name>
<reference evidence="3" key="1">
    <citation type="submission" date="2017-06" db="EMBL/GenBank/DDBJ databases">
        <authorList>
            <person name="Varghese N."/>
            <person name="Submissions S."/>
        </authorList>
    </citation>
    <scope>NUCLEOTIDE SEQUENCE [LARGE SCALE GENOMIC DNA]</scope>
    <source>
        <strain evidence="3">DSM 26170</strain>
    </source>
</reference>
<dbReference type="AlphaFoldDB" id="A0A238X5D4"/>
<sequence length="40" mass="4326">MIRARIGSGKRPVQKIGPGQGEGVRGTTPGRGLTRLRRVR</sequence>
<evidence type="ECO:0000313" key="2">
    <source>
        <dbReference type="EMBL" id="SNR54216.1"/>
    </source>
</evidence>
<proteinExistence type="predicted"/>
<feature type="region of interest" description="Disordered" evidence="1">
    <location>
        <begin position="1"/>
        <end position="40"/>
    </location>
</feature>
<dbReference type="Proteomes" id="UP000198409">
    <property type="component" value="Unassembled WGS sequence"/>
</dbReference>
<dbReference type="EMBL" id="FZNM01000008">
    <property type="protein sequence ID" value="SNR54216.1"/>
    <property type="molecule type" value="Genomic_DNA"/>
</dbReference>
<evidence type="ECO:0000313" key="3">
    <source>
        <dbReference type="Proteomes" id="UP000198409"/>
    </source>
</evidence>
<organism evidence="2 3">
    <name type="scientific">Paracoccus sediminis</name>
    <dbReference type="NCBI Taxonomy" id="1214787"/>
    <lineage>
        <taxon>Bacteria</taxon>
        <taxon>Pseudomonadati</taxon>
        <taxon>Pseudomonadota</taxon>
        <taxon>Alphaproteobacteria</taxon>
        <taxon>Rhodobacterales</taxon>
        <taxon>Paracoccaceae</taxon>
        <taxon>Paracoccus</taxon>
    </lineage>
</organism>
<evidence type="ECO:0000256" key="1">
    <source>
        <dbReference type="SAM" id="MobiDB-lite"/>
    </source>
</evidence>
<accession>A0A238X5D4</accession>
<gene>
    <name evidence="2" type="ORF">SAMN06265378_10846</name>
</gene>